<reference evidence="2" key="1">
    <citation type="journal article" date="2023" name="Mol. Phylogenet. Evol.">
        <title>Genome-scale phylogeny and comparative genomics of the fungal order Sordariales.</title>
        <authorList>
            <person name="Hensen N."/>
            <person name="Bonometti L."/>
            <person name="Westerberg I."/>
            <person name="Brannstrom I.O."/>
            <person name="Guillou S."/>
            <person name="Cros-Aarteil S."/>
            <person name="Calhoun S."/>
            <person name="Haridas S."/>
            <person name="Kuo A."/>
            <person name="Mondo S."/>
            <person name="Pangilinan J."/>
            <person name="Riley R."/>
            <person name="LaButti K."/>
            <person name="Andreopoulos B."/>
            <person name="Lipzen A."/>
            <person name="Chen C."/>
            <person name="Yan M."/>
            <person name="Daum C."/>
            <person name="Ng V."/>
            <person name="Clum A."/>
            <person name="Steindorff A."/>
            <person name="Ohm R.A."/>
            <person name="Martin F."/>
            <person name="Silar P."/>
            <person name="Natvig D.O."/>
            <person name="Lalanne C."/>
            <person name="Gautier V."/>
            <person name="Ament-Velasquez S.L."/>
            <person name="Kruys A."/>
            <person name="Hutchinson M.I."/>
            <person name="Powell A.J."/>
            <person name="Barry K."/>
            <person name="Miller A.N."/>
            <person name="Grigoriev I.V."/>
            <person name="Debuchy R."/>
            <person name="Gladieux P."/>
            <person name="Hiltunen Thoren M."/>
            <person name="Johannesson H."/>
        </authorList>
    </citation>
    <scope>NUCLEOTIDE SEQUENCE</scope>
    <source>
        <strain evidence="2">CBS 990.96</strain>
    </source>
</reference>
<evidence type="ECO:0000313" key="3">
    <source>
        <dbReference type="Proteomes" id="UP001301958"/>
    </source>
</evidence>
<gene>
    <name evidence="2" type="ORF">QBC38DRAFT_36308</name>
</gene>
<proteinExistence type="predicted"/>
<dbReference type="EMBL" id="MU865410">
    <property type="protein sequence ID" value="KAK4223900.1"/>
    <property type="molecule type" value="Genomic_DNA"/>
</dbReference>
<sequence>MWFVDNVSMRIVDAFRVLNLLPTKLVSLTMRFLKASFFALVALLSTPILSQFEHIPLTDPTTGIVFQSWKPSEHVTFGLALPRDALSVDAGEFIGYLSCTSSKWCGISLGGGMLSSLLLLAYPSGSQVLTSFRWATDYTLPVVYTGDAKLTQISSKVNSTAEDDYEIIFRCKNCLKWVQKGEEGTAGAVSTREGFLVLGWVRGLQEVGYEGERKCADEVLVGQHEKQGIFGAELDGGVVKEGKWEEWVGLDEGREVKGDCGEIKICRKRYEGRD</sequence>
<dbReference type="SUPFAM" id="SSF49344">
    <property type="entry name" value="CBD9-like"/>
    <property type="match status" value="1"/>
</dbReference>
<dbReference type="PANTHER" id="PTHR47190:SF1">
    <property type="entry name" value="GLUCOSE-METHANOL-CHOLINE OXIDOREDUCTASE N-TERMINAL DOMAIN-CONTAINING PROTEIN"/>
    <property type="match status" value="1"/>
</dbReference>
<dbReference type="CDD" id="cd09630">
    <property type="entry name" value="CDH_like_cytochrome"/>
    <property type="match status" value="1"/>
</dbReference>
<evidence type="ECO:0000313" key="2">
    <source>
        <dbReference type="EMBL" id="KAK4223900.1"/>
    </source>
</evidence>
<dbReference type="Gene3D" id="2.60.40.1210">
    <property type="entry name" value="Cellobiose dehydrogenase, cytochrome domain"/>
    <property type="match status" value="1"/>
</dbReference>
<accession>A0AAN7BIH7</accession>
<dbReference type="Proteomes" id="UP001301958">
    <property type="component" value="Unassembled WGS sequence"/>
</dbReference>
<feature type="domain" description="Cellobiose dehydrogenase-like cytochrome" evidence="1">
    <location>
        <begin position="58"/>
        <end position="236"/>
    </location>
</feature>
<name>A0AAN7BIH7_9PEZI</name>
<dbReference type="PANTHER" id="PTHR47190">
    <property type="entry name" value="DEHYDROGENASE, PUTATIVE-RELATED"/>
    <property type="match status" value="1"/>
</dbReference>
<evidence type="ECO:0000259" key="1">
    <source>
        <dbReference type="Pfam" id="PF16010"/>
    </source>
</evidence>
<dbReference type="AlphaFoldDB" id="A0AAN7BIH7"/>
<dbReference type="InterPro" id="IPR015920">
    <property type="entry name" value="Cellobiose_DH-like_cyt"/>
</dbReference>
<reference evidence="2" key="2">
    <citation type="submission" date="2023-05" db="EMBL/GenBank/DDBJ databases">
        <authorList>
            <consortium name="Lawrence Berkeley National Laboratory"/>
            <person name="Steindorff A."/>
            <person name="Hensen N."/>
            <person name="Bonometti L."/>
            <person name="Westerberg I."/>
            <person name="Brannstrom I.O."/>
            <person name="Guillou S."/>
            <person name="Cros-Aarteil S."/>
            <person name="Calhoun S."/>
            <person name="Haridas S."/>
            <person name="Kuo A."/>
            <person name="Mondo S."/>
            <person name="Pangilinan J."/>
            <person name="Riley R."/>
            <person name="Labutti K."/>
            <person name="Andreopoulos B."/>
            <person name="Lipzen A."/>
            <person name="Chen C."/>
            <person name="Yanf M."/>
            <person name="Daum C."/>
            <person name="Ng V."/>
            <person name="Clum A."/>
            <person name="Ohm R."/>
            <person name="Martin F."/>
            <person name="Silar P."/>
            <person name="Natvig D."/>
            <person name="Lalanne C."/>
            <person name="Gautier V."/>
            <person name="Ament-Velasquez S.L."/>
            <person name="Kruys A."/>
            <person name="Hutchinson M.I."/>
            <person name="Powell A.J."/>
            <person name="Barry K."/>
            <person name="Miller A.N."/>
            <person name="Grigoriev I.V."/>
            <person name="Debuchy R."/>
            <person name="Gladieux P."/>
            <person name="Thoren M.H."/>
            <person name="Johannesson H."/>
        </authorList>
    </citation>
    <scope>NUCLEOTIDE SEQUENCE</scope>
    <source>
        <strain evidence="2">CBS 990.96</strain>
    </source>
</reference>
<dbReference type="InterPro" id="IPR053208">
    <property type="entry name" value="GMC_Oxidoreductase_CD"/>
</dbReference>
<dbReference type="Pfam" id="PF16010">
    <property type="entry name" value="CDH-cyt"/>
    <property type="match status" value="1"/>
</dbReference>
<protein>
    <recommendedName>
        <fullName evidence="1">Cellobiose dehydrogenase-like cytochrome domain-containing protein</fullName>
    </recommendedName>
</protein>
<keyword evidence="3" id="KW-1185">Reference proteome</keyword>
<comment type="caution">
    <text evidence="2">The sequence shown here is derived from an EMBL/GenBank/DDBJ whole genome shotgun (WGS) entry which is preliminary data.</text>
</comment>
<organism evidence="2 3">
    <name type="scientific">Podospora fimiseda</name>
    <dbReference type="NCBI Taxonomy" id="252190"/>
    <lineage>
        <taxon>Eukaryota</taxon>
        <taxon>Fungi</taxon>
        <taxon>Dikarya</taxon>
        <taxon>Ascomycota</taxon>
        <taxon>Pezizomycotina</taxon>
        <taxon>Sordariomycetes</taxon>
        <taxon>Sordariomycetidae</taxon>
        <taxon>Sordariales</taxon>
        <taxon>Podosporaceae</taxon>
        <taxon>Podospora</taxon>
    </lineage>
</organism>